<organism evidence="1 2">
    <name type="scientific">Corallococcus sicarius</name>
    <dbReference type="NCBI Taxonomy" id="2316726"/>
    <lineage>
        <taxon>Bacteria</taxon>
        <taxon>Pseudomonadati</taxon>
        <taxon>Myxococcota</taxon>
        <taxon>Myxococcia</taxon>
        <taxon>Myxococcales</taxon>
        <taxon>Cystobacterineae</taxon>
        <taxon>Myxococcaceae</taxon>
        <taxon>Corallococcus</taxon>
    </lineage>
</organism>
<evidence type="ECO:0000313" key="1">
    <source>
        <dbReference type="EMBL" id="RKH38568.1"/>
    </source>
</evidence>
<reference evidence="2" key="1">
    <citation type="submission" date="2018-09" db="EMBL/GenBank/DDBJ databases">
        <authorList>
            <person name="Livingstone P.G."/>
            <person name="Whitworth D.E."/>
        </authorList>
    </citation>
    <scope>NUCLEOTIDE SEQUENCE [LARGE SCALE GENOMIC DNA]</scope>
    <source>
        <strain evidence="2">CA040B</strain>
    </source>
</reference>
<accession>A0A3A8N256</accession>
<comment type="caution">
    <text evidence="1">The sequence shown here is derived from an EMBL/GenBank/DDBJ whole genome shotgun (WGS) entry which is preliminary data.</text>
</comment>
<dbReference type="Proteomes" id="UP000273405">
    <property type="component" value="Unassembled WGS sequence"/>
</dbReference>
<gene>
    <name evidence="1" type="ORF">D7X12_26020</name>
</gene>
<dbReference type="EMBL" id="RAWG01000191">
    <property type="protein sequence ID" value="RKH38568.1"/>
    <property type="molecule type" value="Genomic_DNA"/>
</dbReference>
<protein>
    <submittedName>
        <fullName evidence="1">Uncharacterized protein</fullName>
    </submittedName>
</protein>
<sequence>MDLGGGLIGPVYERGTQTFVASDGANGAHRWSRNVGPNLSQPLVGITPDGGPFFGGTLKGYTSVGPVQYGHPQGSDLLLLKFAP</sequence>
<keyword evidence="2" id="KW-1185">Reference proteome</keyword>
<evidence type="ECO:0000313" key="2">
    <source>
        <dbReference type="Proteomes" id="UP000273405"/>
    </source>
</evidence>
<name>A0A3A8N256_9BACT</name>
<proteinExistence type="predicted"/>
<dbReference type="AlphaFoldDB" id="A0A3A8N256"/>